<evidence type="ECO:0000256" key="6">
    <source>
        <dbReference type="RuleBase" id="RU363077"/>
    </source>
</evidence>
<evidence type="ECO:0000256" key="5">
    <source>
        <dbReference type="ARBA" id="ARBA00023136"/>
    </source>
</evidence>
<feature type="transmembrane region" description="Helical" evidence="6">
    <location>
        <begin position="185"/>
        <end position="205"/>
    </location>
</feature>
<keyword evidence="3 6" id="KW-0812">Transmembrane</keyword>
<dbReference type="InterPro" id="IPR000620">
    <property type="entry name" value="EamA_dom"/>
</dbReference>
<feature type="transmembrane region" description="Helical" evidence="6">
    <location>
        <begin position="217"/>
        <end position="234"/>
    </location>
</feature>
<evidence type="ECO:0000256" key="3">
    <source>
        <dbReference type="ARBA" id="ARBA00022692"/>
    </source>
</evidence>
<evidence type="ECO:0000259" key="7">
    <source>
        <dbReference type="Pfam" id="PF00892"/>
    </source>
</evidence>
<evidence type="ECO:0000256" key="4">
    <source>
        <dbReference type="ARBA" id="ARBA00022989"/>
    </source>
</evidence>
<dbReference type="Pfam" id="PF00892">
    <property type="entry name" value="EamA"/>
    <property type="match status" value="2"/>
</dbReference>
<sequence length="354" mass="38770">MEEEGLKVGRAGSATLEVEEVGEADIWKRISYLLKLGFQPSSLIIFSTFATFLILSPISILFERSQWPKHISYKVWIKLLLLSFGGVTVFQSLFMRGVSLTSPAMATAMPNLAPGLIFFIAWGFRLEKVELGCRYSRVKIMGTLLCVIGAVVMSLMQSSVQVHSAKDSQASLTSPPSDDKFDNQTIVGCLYLMAAVFVLSSQIVLQATTLRDFPAPISLCAITSLIGVVMTGLIGLIEDDGWKTGWPLLSIRQLIAYSILAGSVSGLCLSFNAWAMKRRGPVMVSIFNPLGTVITVVLSYITLGDSIRVESLAGMCLMFIGLYLVLWAKGKEHFHIGDDNSMESEYDVEKPLLS</sequence>
<dbReference type="Proteomes" id="UP000834106">
    <property type="component" value="Chromosome 8"/>
</dbReference>
<feature type="transmembrane region" description="Helical" evidence="6">
    <location>
        <begin position="106"/>
        <end position="126"/>
    </location>
</feature>
<feature type="transmembrane region" description="Helical" evidence="6">
    <location>
        <begin position="43"/>
        <end position="63"/>
    </location>
</feature>
<comment type="subcellular location">
    <subcellularLocation>
        <location evidence="1 6">Membrane</location>
        <topology evidence="1 6">Multi-pass membrane protein</topology>
    </subcellularLocation>
</comment>
<feature type="transmembrane region" description="Helical" evidence="6">
    <location>
        <begin position="138"/>
        <end position="156"/>
    </location>
</feature>
<dbReference type="SUPFAM" id="SSF103481">
    <property type="entry name" value="Multidrug resistance efflux transporter EmrE"/>
    <property type="match status" value="2"/>
</dbReference>
<dbReference type="GO" id="GO:0022857">
    <property type="term" value="F:transmembrane transporter activity"/>
    <property type="evidence" value="ECO:0007669"/>
    <property type="project" value="InterPro"/>
</dbReference>
<evidence type="ECO:0000256" key="2">
    <source>
        <dbReference type="ARBA" id="ARBA00007635"/>
    </source>
</evidence>
<name>A0AAD1ZDT1_9LAMI</name>
<feature type="domain" description="EamA" evidence="7">
    <location>
        <begin position="188"/>
        <end position="326"/>
    </location>
</feature>
<dbReference type="PANTHER" id="PTHR31218">
    <property type="entry name" value="WAT1-RELATED PROTEIN"/>
    <property type="match status" value="1"/>
</dbReference>
<feature type="transmembrane region" description="Helical" evidence="6">
    <location>
        <begin position="254"/>
        <end position="275"/>
    </location>
</feature>
<comment type="similarity">
    <text evidence="2 6">Belongs to the drug/metabolite transporter (DMT) superfamily. Plant drug/metabolite exporter (P-DME) (TC 2.A.7.4) family.</text>
</comment>
<dbReference type="EMBL" id="OU503043">
    <property type="protein sequence ID" value="CAI9767058.1"/>
    <property type="molecule type" value="Genomic_DNA"/>
</dbReference>
<reference evidence="8" key="1">
    <citation type="submission" date="2023-05" db="EMBL/GenBank/DDBJ databases">
        <authorList>
            <person name="Huff M."/>
        </authorList>
    </citation>
    <scope>NUCLEOTIDE SEQUENCE</scope>
</reference>
<gene>
    <name evidence="8" type="ORF">FPE_LOCUS14488</name>
</gene>
<keyword evidence="5 6" id="KW-0472">Membrane</keyword>
<dbReference type="InterPro" id="IPR037185">
    <property type="entry name" value="EmrE-like"/>
</dbReference>
<feature type="transmembrane region" description="Helical" evidence="6">
    <location>
        <begin position="75"/>
        <end position="94"/>
    </location>
</feature>
<evidence type="ECO:0000313" key="9">
    <source>
        <dbReference type="Proteomes" id="UP000834106"/>
    </source>
</evidence>
<dbReference type="Gene3D" id="1.10.3730.20">
    <property type="match status" value="1"/>
</dbReference>
<feature type="domain" description="EamA" evidence="7">
    <location>
        <begin position="34"/>
        <end position="154"/>
    </location>
</feature>
<feature type="transmembrane region" description="Helical" evidence="6">
    <location>
        <begin position="307"/>
        <end position="326"/>
    </location>
</feature>
<protein>
    <recommendedName>
        <fullName evidence="6">WAT1-related protein</fullName>
    </recommendedName>
</protein>
<feature type="transmembrane region" description="Helical" evidence="6">
    <location>
        <begin position="282"/>
        <end position="301"/>
    </location>
</feature>
<dbReference type="AlphaFoldDB" id="A0AAD1ZDT1"/>
<keyword evidence="4 6" id="KW-1133">Transmembrane helix</keyword>
<dbReference type="InterPro" id="IPR030184">
    <property type="entry name" value="WAT1-related"/>
</dbReference>
<evidence type="ECO:0000313" key="8">
    <source>
        <dbReference type="EMBL" id="CAI9767058.1"/>
    </source>
</evidence>
<accession>A0AAD1ZDT1</accession>
<dbReference type="GO" id="GO:0016020">
    <property type="term" value="C:membrane"/>
    <property type="evidence" value="ECO:0007669"/>
    <property type="project" value="UniProtKB-SubCell"/>
</dbReference>
<evidence type="ECO:0000256" key="1">
    <source>
        <dbReference type="ARBA" id="ARBA00004141"/>
    </source>
</evidence>
<proteinExistence type="inferred from homology"/>
<keyword evidence="9" id="KW-1185">Reference proteome</keyword>
<organism evidence="8 9">
    <name type="scientific">Fraxinus pennsylvanica</name>
    <dbReference type="NCBI Taxonomy" id="56036"/>
    <lineage>
        <taxon>Eukaryota</taxon>
        <taxon>Viridiplantae</taxon>
        <taxon>Streptophyta</taxon>
        <taxon>Embryophyta</taxon>
        <taxon>Tracheophyta</taxon>
        <taxon>Spermatophyta</taxon>
        <taxon>Magnoliopsida</taxon>
        <taxon>eudicotyledons</taxon>
        <taxon>Gunneridae</taxon>
        <taxon>Pentapetalae</taxon>
        <taxon>asterids</taxon>
        <taxon>lamiids</taxon>
        <taxon>Lamiales</taxon>
        <taxon>Oleaceae</taxon>
        <taxon>Oleeae</taxon>
        <taxon>Fraxinus</taxon>
    </lineage>
</organism>